<evidence type="ECO:0000256" key="1">
    <source>
        <dbReference type="SAM" id="MobiDB-lite"/>
    </source>
</evidence>
<sequence length="204" mass="22032">MCESFLETHSRCCQLRAAPGAERPRSLTCRGAPEEQRQEPQQGKQGHALAAASHSLCTHSCAPASACLLLLPALPHLHLLLKGGRSHGNSPTGGFHCHQRVSPQRIPSCSIWPQHSFRVLQTEGPEKTGSNPSCVYNSKDSLGASAAEPSSQTCGRNALGKTEPFPKVLKESQLEAFPKEVSEQAVIPEEQEKTQTGKNPNRVQ</sequence>
<feature type="region of interest" description="Disordered" evidence="1">
    <location>
        <begin position="24"/>
        <end position="47"/>
    </location>
</feature>
<protein>
    <submittedName>
        <fullName evidence="2">Uncharacterized protein</fullName>
    </submittedName>
</protein>
<proteinExistence type="predicted"/>
<gene>
    <name evidence="2" type="ORF">DV515_00010072</name>
</gene>
<dbReference type="EMBL" id="QUSF01000034">
    <property type="protein sequence ID" value="RLV99140.1"/>
    <property type="molecule type" value="Genomic_DNA"/>
</dbReference>
<feature type="region of interest" description="Disordered" evidence="1">
    <location>
        <begin position="179"/>
        <end position="204"/>
    </location>
</feature>
<name>A0A3L8SBI3_CHLGU</name>
<evidence type="ECO:0000313" key="3">
    <source>
        <dbReference type="Proteomes" id="UP000276834"/>
    </source>
</evidence>
<organism evidence="2 3">
    <name type="scientific">Chloebia gouldiae</name>
    <name type="common">Gouldian finch</name>
    <name type="synonym">Erythrura gouldiae</name>
    <dbReference type="NCBI Taxonomy" id="44316"/>
    <lineage>
        <taxon>Eukaryota</taxon>
        <taxon>Metazoa</taxon>
        <taxon>Chordata</taxon>
        <taxon>Craniata</taxon>
        <taxon>Vertebrata</taxon>
        <taxon>Euteleostomi</taxon>
        <taxon>Archelosauria</taxon>
        <taxon>Archosauria</taxon>
        <taxon>Dinosauria</taxon>
        <taxon>Saurischia</taxon>
        <taxon>Theropoda</taxon>
        <taxon>Coelurosauria</taxon>
        <taxon>Aves</taxon>
        <taxon>Neognathae</taxon>
        <taxon>Neoaves</taxon>
        <taxon>Telluraves</taxon>
        <taxon>Australaves</taxon>
        <taxon>Passeriformes</taxon>
        <taxon>Passeroidea</taxon>
        <taxon>Passeridae</taxon>
        <taxon>Chloebia</taxon>
    </lineage>
</organism>
<keyword evidence="3" id="KW-1185">Reference proteome</keyword>
<accession>A0A3L8SBI3</accession>
<evidence type="ECO:0000313" key="2">
    <source>
        <dbReference type="EMBL" id="RLV99140.1"/>
    </source>
</evidence>
<comment type="caution">
    <text evidence="2">The sequence shown here is derived from an EMBL/GenBank/DDBJ whole genome shotgun (WGS) entry which is preliminary data.</text>
</comment>
<dbReference type="AlphaFoldDB" id="A0A3L8SBI3"/>
<reference evidence="2 3" key="1">
    <citation type="journal article" date="2018" name="Proc. R. Soc. B">
        <title>A non-coding region near Follistatin controls head colour polymorphism in the Gouldian finch.</title>
        <authorList>
            <person name="Toomey M.B."/>
            <person name="Marques C.I."/>
            <person name="Andrade P."/>
            <person name="Araujo P.M."/>
            <person name="Sabatino S."/>
            <person name="Gazda M.A."/>
            <person name="Afonso S."/>
            <person name="Lopes R.J."/>
            <person name="Corbo J.C."/>
            <person name="Carneiro M."/>
        </authorList>
    </citation>
    <scope>NUCLEOTIDE SEQUENCE [LARGE SCALE GENOMIC DNA]</scope>
    <source>
        <strain evidence="2">Red01</strain>
        <tissue evidence="2">Muscle</tissue>
    </source>
</reference>
<dbReference type="Proteomes" id="UP000276834">
    <property type="component" value="Unassembled WGS sequence"/>
</dbReference>